<feature type="transmembrane region" description="Helical" evidence="8">
    <location>
        <begin position="392"/>
        <end position="413"/>
    </location>
</feature>
<evidence type="ECO:0000256" key="1">
    <source>
        <dbReference type="ARBA" id="ARBA00004651"/>
    </source>
</evidence>
<reference evidence="9" key="1">
    <citation type="submission" date="2023-08" db="EMBL/GenBank/DDBJ databases">
        <authorList>
            <person name="Chen Y."/>
            <person name="Shah S."/>
            <person name="Dougan E. K."/>
            <person name="Thang M."/>
            <person name="Chan C."/>
        </authorList>
    </citation>
    <scope>NUCLEOTIDE SEQUENCE</scope>
</reference>
<dbReference type="Proteomes" id="UP001178507">
    <property type="component" value="Unassembled WGS sequence"/>
</dbReference>
<dbReference type="PANTHER" id="PTHR10010:SF46">
    <property type="entry name" value="SODIUM-DEPENDENT PHOSPHATE TRANSPORT PROTEIN 2B"/>
    <property type="match status" value="1"/>
</dbReference>
<feature type="transmembrane region" description="Helical" evidence="8">
    <location>
        <begin position="419"/>
        <end position="437"/>
    </location>
</feature>
<proteinExistence type="inferred from homology"/>
<keyword evidence="5 8" id="KW-1133">Transmembrane helix</keyword>
<evidence type="ECO:0000256" key="7">
    <source>
        <dbReference type="SAM" id="MobiDB-lite"/>
    </source>
</evidence>
<evidence type="ECO:0000256" key="4">
    <source>
        <dbReference type="ARBA" id="ARBA00022692"/>
    </source>
</evidence>
<feature type="transmembrane region" description="Helical" evidence="8">
    <location>
        <begin position="491"/>
        <end position="511"/>
    </location>
</feature>
<evidence type="ECO:0000256" key="6">
    <source>
        <dbReference type="ARBA" id="ARBA00023136"/>
    </source>
</evidence>
<keyword evidence="10" id="KW-1185">Reference proteome</keyword>
<dbReference type="NCBIfam" id="NF037997">
    <property type="entry name" value="Na_Pi_symport"/>
    <property type="match status" value="2"/>
</dbReference>
<comment type="subcellular location">
    <subcellularLocation>
        <location evidence="1">Cell membrane</location>
        <topology evidence="1">Multi-pass membrane protein</topology>
    </subcellularLocation>
</comment>
<dbReference type="GO" id="GO:0044341">
    <property type="term" value="P:sodium-dependent phosphate transport"/>
    <property type="evidence" value="ECO:0007669"/>
    <property type="project" value="InterPro"/>
</dbReference>
<keyword evidence="3" id="KW-1003">Cell membrane</keyword>
<accession>A0AA36HZV7</accession>
<evidence type="ECO:0000256" key="8">
    <source>
        <dbReference type="SAM" id="Phobius"/>
    </source>
</evidence>
<dbReference type="GO" id="GO:0005886">
    <property type="term" value="C:plasma membrane"/>
    <property type="evidence" value="ECO:0007669"/>
    <property type="project" value="UniProtKB-SubCell"/>
</dbReference>
<feature type="transmembrane region" description="Helical" evidence="8">
    <location>
        <begin position="308"/>
        <end position="334"/>
    </location>
</feature>
<comment type="similarity">
    <text evidence="2">Belongs to the SLC34A transporter family.</text>
</comment>
<organism evidence="9 10">
    <name type="scientific">Effrenium voratum</name>
    <dbReference type="NCBI Taxonomy" id="2562239"/>
    <lineage>
        <taxon>Eukaryota</taxon>
        <taxon>Sar</taxon>
        <taxon>Alveolata</taxon>
        <taxon>Dinophyceae</taxon>
        <taxon>Suessiales</taxon>
        <taxon>Symbiodiniaceae</taxon>
        <taxon>Effrenium</taxon>
    </lineage>
</organism>
<name>A0AA36HZV7_9DINO</name>
<evidence type="ECO:0000256" key="5">
    <source>
        <dbReference type="ARBA" id="ARBA00022989"/>
    </source>
</evidence>
<keyword evidence="6 8" id="KW-0472">Membrane</keyword>
<protein>
    <submittedName>
        <fullName evidence="9">Uncharacterized protein</fullName>
    </submittedName>
</protein>
<sequence length="587" mass="62448">MGGVVALAKKSTLGVAQLGSEQSREEFAVYTTLRILGVLLALYCFLFGLDLVGVSLAAFGGKRAGQLFAITDNPIAALMVGILATVMVQSSSTSTSIVVGLVGAEVLTVERAIPIIMGANVGTAVTNNLVSMTYLGNRFELERAFSAATAHDIFNILNVLILLPIEQISAALSGRGGLLFLMSKGLADAVLGTASNLEFSSPTQAMVRPLSSLLLTVDKDVVKAVSFGPPSEHLILHNCSSCGSYSCLSSATSEVWKKVTSFEALEVCGGANDCKQNSTCYLSAGNYFKSIEEAHLIRQGLLQGLGDLGGGILGLGIALVVMCGALYVMVRLLHGLVMRKATQVVQIGSNMNDFWALLLGMALAFVVQSSSVVTSALIPLVAIAVLPVGKMLPITLGANIGTTVTSVLAALTIMNADSIQIAFCHLLFNILGVLIWFPSPMRRLVLDAACTLGFYASCWRLMPTLYTLCTFVALPGGTLCISMLYQVSIVWGVVVTILALGLVAALLVFWVRRGRGRFGLNLQHQSEDQSEDRSEEAEEVADLEEPVEQPVEPPEELWDAQQWEVPAEARQVPAVTRTQATTHHVAR</sequence>
<dbReference type="AlphaFoldDB" id="A0AA36HZV7"/>
<feature type="region of interest" description="Disordered" evidence="7">
    <location>
        <begin position="524"/>
        <end position="587"/>
    </location>
</feature>
<dbReference type="GO" id="GO:0005436">
    <property type="term" value="F:sodium:phosphate symporter activity"/>
    <property type="evidence" value="ECO:0007669"/>
    <property type="project" value="InterPro"/>
</dbReference>
<evidence type="ECO:0000256" key="2">
    <source>
        <dbReference type="ARBA" id="ARBA00005808"/>
    </source>
</evidence>
<feature type="transmembrane region" description="Helical" evidence="8">
    <location>
        <begin position="35"/>
        <end position="59"/>
    </location>
</feature>
<comment type="caution">
    <text evidence="9">The sequence shown here is derived from an EMBL/GenBank/DDBJ whole genome shotgun (WGS) entry which is preliminary data.</text>
</comment>
<feature type="transmembrane region" description="Helical" evidence="8">
    <location>
        <begin position="354"/>
        <end position="385"/>
    </location>
</feature>
<dbReference type="EMBL" id="CAUJNA010000516">
    <property type="protein sequence ID" value="CAJ1378141.1"/>
    <property type="molecule type" value="Genomic_DNA"/>
</dbReference>
<dbReference type="PANTHER" id="PTHR10010">
    <property type="entry name" value="SOLUTE CARRIER FAMILY 34 SODIUM PHOSPHATE , MEMBER 2-RELATED"/>
    <property type="match status" value="1"/>
</dbReference>
<feature type="compositionally biased region" description="Acidic residues" evidence="7">
    <location>
        <begin position="528"/>
        <end position="558"/>
    </location>
</feature>
<dbReference type="Pfam" id="PF02690">
    <property type="entry name" value="Na_Pi_cotrans"/>
    <property type="match status" value="2"/>
</dbReference>
<feature type="compositionally biased region" description="Polar residues" evidence="7">
    <location>
        <begin position="576"/>
        <end position="587"/>
    </location>
</feature>
<evidence type="ECO:0000256" key="3">
    <source>
        <dbReference type="ARBA" id="ARBA00022475"/>
    </source>
</evidence>
<keyword evidence="4 8" id="KW-0812">Transmembrane</keyword>
<evidence type="ECO:0000313" key="10">
    <source>
        <dbReference type="Proteomes" id="UP001178507"/>
    </source>
</evidence>
<dbReference type="InterPro" id="IPR003841">
    <property type="entry name" value="Na/Pi_transpt"/>
</dbReference>
<gene>
    <name evidence="9" type="ORF">EVOR1521_LOCUS6765</name>
</gene>
<evidence type="ECO:0000313" key="9">
    <source>
        <dbReference type="EMBL" id="CAJ1378141.1"/>
    </source>
</evidence>